<reference evidence="2" key="1">
    <citation type="journal article" date="2014" name="Int. J. Syst. Evol. Microbiol.">
        <title>Complete genome sequence of Corynebacterium casei LMG S-19264T (=DSM 44701T), isolated from a smear-ripened cheese.</title>
        <authorList>
            <consortium name="US DOE Joint Genome Institute (JGI-PGF)"/>
            <person name="Walter F."/>
            <person name="Albersmeier A."/>
            <person name="Kalinowski J."/>
            <person name="Ruckert C."/>
        </authorList>
    </citation>
    <scope>NUCLEOTIDE SEQUENCE</scope>
    <source>
        <strain evidence="2">CGMCC 1.15725</strain>
    </source>
</reference>
<dbReference type="Gene3D" id="3.40.50.150">
    <property type="entry name" value="Vaccinia Virus protein VP39"/>
    <property type="match status" value="1"/>
</dbReference>
<gene>
    <name evidence="2" type="ORF">GCM10011611_19520</name>
</gene>
<dbReference type="Pfam" id="PF08241">
    <property type="entry name" value="Methyltransf_11"/>
    <property type="match status" value="1"/>
</dbReference>
<evidence type="ECO:0000259" key="1">
    <source>
        <dbReference type="Pfam" id="PF08241"/>
    </source>
</evidence>
<dbReference type="GO" id="GO:0032259">
    <property type="term" value="P:methylation"/>
    <property type="evidence" value="ECO:0007669"/>
    <property type="project" value="UniProtKB-KW"/>
</dbReference>
<reference evidence="2" key="2">
    <citation type="submission" date="2020-09" db="EMBL/GenBank/DDBJ databases">
        <authorList>
            <person name="Sun Q."/>
            <person name="Zhou Y."/>
        </authorList>
    </citation>
    <scope>NUCLEOTIDE SEQUENCE</scope>
    <source>
        <strain evidence="2">CGMCC 1.15725</strain>
    </source>
</reference>
<dbReference type="RefSeq" id="WP_229743616.1">
    <property type="nucleotide sequence ID" value="NZ_BMJQ01000004.1"/>
</dbReference>
<dbReference type="Proteomes" id="UP000646365">
    <property type="component" value="Unassembled WGS sequence"/>
</dbReference>
<evidence type="ECO:0000313" key="3">
    <source>
        <dbReference type="Proteomes" id="UP000646365"/>
    </source>
</evidence>
<proteinExistence type="predicted"/>
<dbReference type="PANTHER" id="PTHR42912">
    <property type="entry name" value="METHYLTRANSFERASE"/>
    <property type="match status" value="1"/>
</dbReference>
<comment type="caution">
    <text evidence="2">The sequence shown here is derived from an EMBL/GenBank/DDBJ whole genome shotgun (WGS) entry which is preliminary data.</text>
</comment>
<dbReference type="EMBL" id="BMJQ01000004">
    <property type="protein sequence ID" value="GGF13879.1"/>
    <property type="molecule type" value="Genomic_DNA"/>
</dbReference>
<evidence type="ECO:0000313" key="2">
    <source>
        <dbReference type="EMBL" id="GGF13879.1"/>
    </source>
</evidence>
<dbReference type="InterPro" id="IPR050508">
    <property type="entry name" value="Methyltransf_Superfamily"/>
</dbReference>
<dbReference type="InterPro" id="IPR013216">
    <property type="entry name" value="Methyltransf_11"/>
</dbReference>
<feature type="domain" description="Methyltransferase type 11" evidence="1">
    <location>
        <begin position="48"/>
        <end position="137"/>
    </location>
</feature>
<dbReference type="InterPro" id="IPR029063">
    <property type="entry name" value="SAM-dependent_MTases_sf"/>
</dbReference>
<name>A0A8J3E2U8_9PROT</name>
<sequence length="227" mass="24775">MATMIRNGGTGPGARTVDGCSVDFWKQLKPGPEPDIVAAAVPAGGSILELGAGVGRITHPLLPRGYRVTAVDNSPEMLAEIRGAETVLADIEDLALDRQFDAVLMGSCLIHAPGFETRHALLATCRRHLAPDGQVLIQRHDPSWLDRAQPGFAWEADGVRNQVDAVVREDTLVRMTLRHTIGAETWTHCFTTEQIDFSDIEQALTAADLRFARFVDVRETWIVAKTA</sequence>
<keyword evidence="3" id="KW-1185">Reference proteome</keyword>
<dbReference type="CDD" id="cd02440">
    <property type="entry name" value="AdoMet_MTases"/>
    <property type="match status" value="1"/>
</dbReference>
<keyword evidence="2" id="KW-0489">Methyltransferase</keyword>
<dbReference type="SUPFAM" id="SSF53335">
    <property type="entry name" value="S-adenosyl-L-methionine-dependent methyltransferases"/>
    <property type="match status" value="1"/>
</dbReference>
<dbReference type="GO" id="GO:0008757">
    <property type="term" value="F:S-adenosylmethionine-dependent methyltransferase activity"/>
    <property type="evidence" value="ECO:0007669"/>
    <property type="project" value="InterPro"/>
</dbReference>
<dbReference type="AlphaFoldDB" id="A0A8J3E2U8"/>
<dbReference type="PANTHER" id="PTHR42912:SF80">
    <property type="entry name" value="METHYLTRANSFERASE DOMAIN-CONTAINING PROTEIN"/>
    <property type="match status" value="1"/>
</dbReference>
<organism evidence="2 3">
    <name type="scientific">Aliidongia dinghuensis</name>
    <dbReference type="NCBI Taxonomy" id="1867774"/>
    <lineage>
        <taxon>Bacteria</taxon>
        <taxon>Pseudomonadati</taxon>
        <taxon>Pseudomonadota</taxon>
        <taxon>Alphaproteobacteria</taxon>
        <taxon>Rhodospirillales</taxon>
        <taxon>Dongiaceae</taxon>
        <taxon>Aliidongia</taxon>
    </lineage>
</organism>
<keyword evidence="2" id="KW-0808">Transferase</keyword>
<protein>
    <submittedName>
        <fullName evidence="2">Methyltransferase</fullName>
    </submittedName>
</protein>
<accession>A0A8J3E2U8</accession>